<dbReference type="PANTHER" id="PTHR30582:SF2">
    <property type="entry name" value="L,D-TRANSPEPTIDASE YCIB-RELATED"/>
    <property type="match status" value="1"/>
</dbReference>
<comment type="caution">
    <text evidence="9">The sequence shown here is derived from an EMBL/GenBank/DDBJ whole genome shotgun (WGS) entry which is preliminary data.</text>
</comment>
<dbReference type="SUPFAM" id="SSF141523">
    <property type="entry name" value="L,D-transpeptidase catalytic domain-like"/>
    <property type="match status" value="1"/>
</dbReference>
<dbReference type="InterPro" id="IPR050979">
    <property type="entry name" value="LD-transpeptidase"/>
</dbReference>
<evidence type="ECO:0000256" key="2">
    <source>
        <dbReference type="ARBA" id="ARBA00022679"/>
    </source>
</evidence>
<dbReference type="GO" id="GO:0016740">
    <property type="term" value="F:transferase activity"/>
    <property type="evidence" value="ECO:0007669"/>
    <property type="project" value="UniProtKB-KW"/>
</dbReference>
<reference evidence="9 10" key="1">
    <citation type="journal article" date="2013" name="Biodegradation">
        <title>Quantitative proteomic analysis of ibuprofen-degrading Patulibacter sp. strain I11.</title>
        <authorList>
            <person name="Almeida B."/>
            <person name="Kjeldal H."/>
            <person name="Lolas I."/>
            <person name="Knudsen A.D."/>
            <person name="Carvalho G."/>
            <person name="Nielsen K.L."/>
            <person name="Barreto Crespo M.T."/>
            <person name="Stensballe A."/>
            <person name="Nielsen J.L."/>
        </authorList>
    </citation>
    <scope>NUCLEOTIDE SEQUENCE [LARGE SCALE GENOMIC DNA]</scope>
    <source>
        <strain evidence="9 10">I11</strain>
    </source>
</reference>
<evidence type="ECO:0000256" key="4">
    <source>
        <dbReference type="ARBA" id="ARBA00022984"/>
    </source>
</evidence>
<feature type="compositionally biased region" description="Low complexity" evidence="7">
    <location>
        <begin position="1"/>
        <end position="14"/>
    </location>
</feature>
<feature type="active site" description="Proton donor/acceptor" evidence="6">
    <location>
        <position position="191"/>
    </location>
</feature>
<gene>
    <name evidence="9" type="ORF">PAI11_20620</name>
</gene>
<name>H0E5H1_9ACTN</name>
<evidence type="ECO:0000313" key="10">
    <source>
        <dbReference type="Proteomes" id="UP000005143"/>
    </source>
</evidence>
<dbReference type="PATRIC" id="fig|1097667.3.peg.2044"/>
<keyword evidence="4 6" id="KW-0573">Peptidoglycan synthesis</keyword>
<accession>H0E5H1</accession>
<dbReference type="InterPro" id="IPR005490">
    <property type="entry name" value="LD_TPept_cat_dom"/>
</dbReference>
<dbReference type="PROSITE" id="PS52029">
    <property type="entry name" value="LD_TPASE"/>
    <property type="match status" value="1"/>
</dbReference>
<dbReference type="InterPro" id="IPR038063">
    <property type="entry name" value="Transpep_catalytic_dom"/>
</dbReference>
<dbReference type="GO" id="GO:0071972">
    <property type="term" value="F:peptidoglycan L,D-transpeptidase activity"/>
    <property type="evidence" value="ECO:0007669"/>
    <property type="project" value="TreeGrafter"/>
</dbReference>
<evidence type="ECO:0000256" key="5">
    <source>
        <dbReference type="ARBA" id="ARBA00023316"/>
    </source>
</evidence>
<sequence>MQATPPGAAPPAIAADDEPDWPLAAPSRTDGSTIALVVAPVRALRHAGSGATVWQVPPATTWSGQPMTLLVLEAVLRDGRRWLRVRLPIRPSGTIGWIPADAVLLGRTRFWIDVDTRRRTVTVSRLGRPLRRFRAVVGAPRTPTPRGLTAIYERNPQRDRRGFLGPWAIALAATSNVLQEFDGGPGRIGIHGRGGASLRDPLGSARSHGCVRIDNAAIGWIARNVPAGAPVLIG</sequence>
<dbReference type="Gene3D" id="2.40.440.10">
    <property type="entry name" value="L,D-transpeptidase catalytic domain-like"/>
    <property type="match status" value="1"/>
</dbReference>
<dbReference type="Pfam" id="PF03734">
    <property type="entry name" value="YkuD"/>
    <property type="match status" value="1"/>
</dbReference>
<organism evidence="9 10">
    <name type="scientific">Patulibacter medicamentivorans</name>
    <dbReference type="NCBI Taxonomy" id="1097667"/>
    <lineage>
        <taxon>Bacteria</taxon>
        <taxon>Bacillati</taxon>
        <taxon>Actinomycetota</taxon>
        <taxon>Thermoleophilia</taxon>
        <taxon>Solirubrobacterales</taxon>
        <taxon>Patulibacteraceae</taxon>
        <taxon>Patulibacter</taxon>
    </lineage>
</organism>
<dbReference type="UniPathway" id="UPA00219"/>
<dbReference type="GO" id="GO:0005576">
    <property type="term" value="C:extracellular region"/>
    <property type="evidence" value="ECO:0007669"/>
    <property type="project" value="TreeGrafter"/>
</dbReference>
<evidence type="ECO:0000256" key="1">
    <source>
        <dbReference type="ARBA" id="ARBA00004752"/>
    </source>
</evidence>
<dbReference type="Proteomes" id="UP000005143">
    <property type="component" value="Unassembled WGS sequence"/>
</dbReference>
<feature type="domain" description="L,D-TPase catalytic" evidence="8">
    <location>
        <begin position="110"/>
        <end position="234"/>
    </location>
</feature>
<evidence type="ECO:0000313" key="9">
    <source>
        <dbReference type="EMBL" id="EHN11074.1"/>
    </source>
</evidence>
<comment type="pathway">
    <text evidence="1 6">Cell wall biogenesis; peptidoglycan biosynthesis.</text>
</comment>
<proteinExistence type="predicted"/>
<feature type="active site" description="Nucleophile" evidence="6">
    <location>
        <position position="210"/>
    </location>
</feature>
<keyword evidence="2" id="KW-0808">Transferase</keyword>
<evidence type="ECO:0000256" key="6">
    <source>
        <dbReference type="PROSITE-ProRule" id="PRU01373"/>
    </source>
</evidence>
<protein>
    <submittedName>
        <fullName evidence="9">ErfK/YbiS/YcfS/YnhG</fullName>
    </submittedName>
</protein>
<dbReference type="CDD" id="cd16913">
    <property type="entry name" value="YkuD_like"/>
    <property type="match status" value="1"/>
</dbReference>
<feature type="region of interest" description="Disordered" evidence="7">
    <location>
        <begin position="1"/>
        <end position="26"/>
    </location>
</feature>
<keyword evidence="10" id="KW-1185">Reference proteome</keyword>
<evidence type="ECO:0000259" key="8">
    <source>
        <dbReference type="PROSITE" id="PS52029"/>
    </source>
</evidence>
<evidence type="ECO:0000256" key="7">
    <source>
        <dbReference type="SAM" id="MobiDB-lite"/>
    </source>
</evidence>
<dbReference type="EMBL" id="AGUD01000176">
    <property type="protein sequence ID" value="EHN11074.1"/>
    <property type="molecule type" value="Genomic_DNA"/>
</dbReference>
<dbReference type="PANTHER" id="PTHR30582">
    <property type="entry name" value="L,D-TRANSPEPTIDASE"/>
    <property type="match status" value="1"/>
</dbReference>
<dbReference type="GO" id="GO:0071555">
    <property type="term" value="P:cell wall organization"/>
    <property type="evidence" value="ECO:0007669"/>
    <property type="project" value="UniProtKB-UniRule"/>
</dbReference>
<dbReference type="GO" id="GO:0008360">
    <property type="term" value="P:regulation of cell shape"/>
    <property type="evidence" value="ECO:0007669"/>
    <property type="project" value="UniProtKB-UniRule"/>
</dbReference>
<keyword evidence="3 6" id="KW-0133">Cell shape</keyword>
<dbReference type="AlphaFoldDB" id="H0E5H1"/>
<evidence type="ECO:0000256" key="3">
    <source>
        <dbReference type="ARBA" id="ARBA00022960"/>
    </source>
</evidence>
<keyword evidence="5 6" id="KW-0961">Cell wall biogenesis/degradation</keyword>
<dbReference type="GO" id="GO:0018104">
    <property type="term" value="P:peptidoglycan-protein cross-linking"/>
    <property type="evidence" value="ECO:0007669"/>
    <property type="project" value="TreeGrafter"/>
</dbReference>